<dbReference type="GO" id="GO:0009279">
    <property type="term" value="C:cell outer membrane"/>
    <property type="evidence" value="ECO:0007669"/>
    <property type="project" value="UniProtKB-SubCell"/>
</dbReference>
<dbReference type="PROSITE" id="PS51257">
    <property type="entry name" value="PROKAR_LIPOPROTEIN"/>
    <property type="match status" value="1"/>
</dbReference>
<feature type="domain" description="OmpA-like" evidence="6">
    <location>
        <begin position="96"/>
        <end position="213"/>
    </location>
</feature>
<dbReference type="Gene3D" id="3.30.1330.60">
    <property type="entry name" value="OmpA-like domain"/>
    <property type="match status" value="1"/>
</dbReference>
<sequence length="215" mass="22996">MYKKLIVGVALSGLVLSGCASNSMGNASNTQKGAGIGAIVGALIGKGTGDNDKSRYVWGAAVGALAGSAIGNYMDRQEEEFREELADSGVEVYREGDVLRLYMPGSITFSSGNASVDSSFFPVLKDVALVINKYEKTTLMVEGHTDNTGADDMNQRLSEARANSVKNYLVQNGVDNRRVSTLGMGEYTPIADNTTQAGRQKNRRVELKIIPMSKN</sequence>
<dbReference type="KEGG" id="pmes:FX988_02685"/>
<evidence type="ECO:0000259" key="6">
    <source>
        <dbReference type="PROSITE" id="PS51123"/>
    </source>
</evidence>
<keyword evidence="2 4" id="KW-0472">Membrane</keyword>
<dbReference type="PRINTS" id="PR01023">
    <property type="entry name" value="NAFLGMOTY"/>
</dbReference>
<evidence type="ECO:0000256" key="5">
    <source>
        <dbReference type="SAM" id="SignalP"/>
    </source>
</evidence>
<feature type="chain" id="PRO_5032800889" evidence="5">
    <location>
        <begin position="21"/>
        <end position="215"/>
    </location>
</feature>
<accession>A0A857JM90</accession>
<name>A0A857JM90_9ALTE</name>
<evidence type="ECO:0000256" key="4">
    <source>
        <dbReference type="PROSITE-ProRule" id="PRU00473"/>
    </source>
</evidence>
<dbReference type="OrthoDB" id="9782229at2"/>
<evidence type="ECO:0000256" key="2">
    <source>
        <dbReference type="ARBA" id="ARBA00023136"/>
    </source>
</evidence>
<protein>
    <submittedName>
        <fullName evidence="7">Putative lipoprotein YiaD</fullName>
    </submittedName>
</protein>
<comment type="subcellular location">
    <subcellularLocation>
        <location evidence="1">Cell outer membrane</location>
    </subcellularLocation>
</comment>
<dbReference type="InterPro" id="IPR050330">
    <property type="entry name" value="Bact_OuterMem_StrucFunc"/>
</dbReference>
<keyword evidence="8" id="KW-1185">Reference proteome</keyword>
<dbReference type="InterPro" id="IPR006664">
    <property type="entry name" value="OMP_bac"/>
</dbReference>
<evidence type="ECO:0000313" key="7">
    <source>
        <dbReference type="EMBL" id="QHJ12428.1"/>
    </source>
</evidence>
<dbReference type="InterPro" id="IPR006665">
    <property type="entry name" value="OmpA-like"/>
</dbReference>
<dbReference type="PANTHER" id="PTHR30329:SF21">
    <property type="entry name" value="LIPOPROTEIN YIAD-RELATED"/>
    <property type="match status" value="1"/>
</dbReference>
<dbReference type="PROSITE" id="PS51123">
    <property type="entry name" value="OMPA_2"/>
    <property type="match status" value="1"/>
</dbReference>
<dbReference type="EMBL" id="CP047656">
    <property type="protein sequence ID" value="QHJ12428.1"/>
    <property type="molecule type" value="Genomic_DNA"/>
</dbReference>
<dbReference type="PANTHER" id="PTHR30329">
    <property type="entry name" value="STATOR ELEMENT OF FLAGELLAR MOTOR COMPLEX"/>
    <property type="match status" value="1"/>
</dbReference>
<dbReference type="RefSeq" id="WP_160180499.1">
    <property type="nucleotide sequence ID" value="NZ_CP047656.1"/>
</dbReference>
<proteinExistence type="predicted"/>
<dbReference type="PRINTS" id="PR01021">
    <property type="entry name" value="OMPADOMAIN"/>
</dbReference>
<dbReference type="CDD" id="cd07185">
    <property type="entry name" value="OmpA_C-like"/>
    <property type="match status" value="1"/>
</dbReference>
<dbReference type="Pfam" id="PF00691">
    <property type="entry name" value="OmpA"/>
    <property type="match status" value="1"/>
</dbReference>
<keyword evidence="7" id="KW-0449">Lipoprotein</keyword>
<evidence type="ECO:0000256" key="3">
    <source>
        <dbReference type="ARBA" id="ARBA00023237"/>
    </source>
</evidence>
<dbReference type="AlphaFoldDB" id="A0A857JM90"/>
<feature type="signal peptide" evidence="5">
    <location>
        <begin position="1"/>
        <end position="20"/>
    </location>
</feature>
<keyword evidence="3" id="KW-0998">Cell outer membrane</keyword>
<dbReference type="SUPFAM" id="SSF103088">
    <property type="entry name" value="OmpA-like"/>
    <property type="match status" value="1"/>
</dbReference>
<dbReference type="Proteomes" id="UP000464524">
    <property type="component" value="Chromosome"/>
</dbReference>
<organism evidence="7 8">
    <name type="scientific">Paraglaciecola mesophila</name>
    <dbReference type="NCBI Taxonomy" id="197222"/>
    <lineage>
        <taxon>Bacteria</taxon>
        <taxon>Pseudomonadati</taxon>
        <taxon>Pseudomonadota</taxon>
        <taxon>Gammaproteobacteria</taxon>
        <taxon>Alteromonadales</taxon>
        <taxon>Alteromonadaceae</taxon>
        <taxon>Paraglaciecola</taxon>
    </lineage>
</organism>
<evidence type="ECO:0000313" key="8">
    <source>
        <dbReference type="Proteomes" id="UP000464524"/>
    </source>
</evidence>
<gene>
    <name evidence="7" type="ORF">FX988_02685</name>
</gene>
<dbReference type="InterPro" id="IPR027367">
    <property type="entry name" value="Gly-zipper_YMGG"/>
</dbReference>
<keyword evidence="5" id="KW-0732">Signal</keyword>
<reference evidence="7 8" key="1">
    <citation type="submission" date="2019-12" db="EMBL/GenBank/DDBJ databases">
        <title>Genome sequencing and assembly of endphytes of Porphyra tenera.</title>
        <authorList>
            <person name="Park J.M."/>
            <person name="Shin R."/>
            <person name="Jo S.H."/>
        </authorList>
    </citation>
    <scope>NUCLEOTIDE SEQUENCE [LARGE SCALE GENOMIC DNA]</scope>
    <source>
        <strain evidence="7 8">GPM4</strain>
    </source>
</reference>
<dbReference type="Pfam" id="PF13441">
    <property type="entry name" value="Gly-zipper_YMGG"/>
    <property type="match status" value="1"/>
</dbReference>
<evidence type="ECO:0000256" key="1">
    <source>
        <dbReference type="ARBA" id="ARBA00004442"/>
    </source>
</evidence>
<dbReference type="InterPro" id="IPR036737">
    <property type="entry name" value="OmpA-like_sf"/>
</dbReference>